<protein>
    <submittedName>
        <fullName evidence="1">Uncharacterized protein</fullName>
    </submittedName>
</protein>
<dbReference type="EMBL" id="LAZR01005245">
    <property type="protein sequence ID" value="KKN01581.1"/>
    <property type="molecule type" value="Genomic_DNA"/>
</dbReference>
<organism evidence="1">
    <name type="scientific">marine sediment metagenome</name>
    <dbReference type="NCBI Taxonomy" id="412755"/>
    <lineage>
        <taxon>unclassified sequences</taxon>
        <taxon>metagenomes</taxon>
        <taxon>ecological metagenomes</taxon>
    </lineage>
</organism>
<evidence type="ECO:0000313" key="1">
    <source>
        <dbReference type="EMBL" id="KKN01581.1"/>
    </source>
</evidence>
<reference evidence="1" key="1">
    <citation type="journal article" date="2015" name="Nature">
        <title>Complex archaea that bridge the gap between prokaryotes and eukaryotes.</title>
        <authorList>
            <person name="Spang A."/>
            <person name="Saw J.H."/>
            <person name="Jorgensen S.L."/>
            <person name="Zaremba-Niedzwiedzka K."/>
            <person name="Martijn J."/>
            <person name="Lind A.E."/>
            <person name="van Eijk R."/>
            <person name="Schleper C."/>
            <person name="Guy L."/>
            <person name="Ettema T.J."/>
        </authorList>
    </citation>
    <scope>NUCLEOTIDE SEQUENCE</scope>
</reference>
<name>A0A0F9PKI8_9ZZZZ</name>
<gene>
    <name evidence="1" type="ORF">LCGC14_1126300</name>
</gene>
<comment type="caution">
    <text evidence="1">The sequence shown here is derived from an EMBL/GenBank/DDBJ whole genome shotgun (WGS) entry which is preliminary data.</text>
</comment>
<sequence>MGKTVTKILLGIALIVTAGLLLPAVLAAYGVGFLSYALVAVQLLGVSTVFNAFAPDIDTGATRLLAENLSIFSSPTAIRSVIFGRSGIAGQVLFRENIKNSGDTPDELLIILGLGGYPATSLEKFWLNEELVFDGDSTTGPGAITSGKFSGDLWVWFRTGEEVSGAFNEIASLSTAWNAKVRILRGIPCIGIRLKIREELDGKFQPLAQVKGSKLYDPRLDSTVPGGSGAHRFADPSTWEWSENPKLAELIYLRGADVNGTNIFGMGKAAAAIDLENFASEANICEEQINVVGGGTIDRYTLNGRLMPSDSHKTNLQRLLSASAGTMDASGGIYRTFAAAWRAPSMTLTELDIDSAPSEMQLQIDPSKEVNVISGSFAEPAEMWVVKEYPELTDATSIAAFGENAKKLDLAFTTDHRIAQRIAKIQMKRYNAKRSFNANYWLRATSLQPGDIITQTYARYKIVAETFRVDFWALEPSEDREGSRRLLVAMRLVEELQSWFDWDETTEEKSINAGGILPATGAPRITEVFYIKPTEGTAIQNGVGTLTVEAHRIFAGVDELLSTGTIQLFEGTTLITVANGYAAGSDGYTGVLDSGDISGFAIVELKDGPTGDILDSITLVDVLDGAGGDDAIYGSIDPENGLAWTRAPNSGSWTPAQQTSDLDCTFYQAGVAVARIARRVTLTSASGALAATTTAHKDGDLNIGRVTVTVMGGGSAAINVQFAYSFGGELATVAETLKSVQGGDDGAPGGDGGDGLSVYVANVYQRATTPPSTPAVDDGSYNFTTNVLTPPSGWTEAIPTGTNPLYASKGSFSIVGPTGIDTTVVWTAPTRILDGGPTTPVLSTIANYDDLDTTQLAAGKGRYALLTARATNTSGSQNNFQNTDGILINKTTTDDISLSLYYSHLKIGARITFWISNERWFVFEIDELMGTVGTGATTAYKYGLALVQYVDPDPAVNWPITSGNAVLFQLNKVLRDETNLVFDPDFDLSTDMGPDDFWNDWWNWKFGGSVTFNLGGGANGSNSITINNGSVLHSTRGIQTSNLVRVNSGAFEFRIKYKTATAFDRVFFQVWAGGWASPDAATPDSSTEVSITLPATSGVWTDLILVVDVTGSDASQYWNFGMYFGKPGEVGESQSADFDSVFVYPIPAGFGSNVIDGKVISAAVPQSDTTADAGKFLKSDGTWQNAGAGVSELVDLSDVNTSIPTVRNILIADGVDWESRQAVAADIQFTTQQRFLGRTTIGAGDGEELTGAQANVFLPLFSSVLKGLAPLSGGGSTNYLRADGTWAAPPGGAHPVASVFGRTGAVTAVQADYDSFFLTPAEGNAAYSLLGHAHAAADITSGIFAVARIPNLNASKITAGTFVDARIPNLNASKITAGIFAVARIPNLSASKITTGTLVVLRGGTGVTTSTGSGATVRGTSPTFVTDIRFNDANTKLLEGPGNSVRIQTNFGNVNIGPQNTSWCHFSTDRVAFHFGQAVHFAGTAMKYTKGHFAYWSSPSTGASAQMTVSTLAASGGNNGDIHFRY</sequence>
<proteinExistence type="predicted"/>
<accession>A0A0F9PKI8</accession>